<feature type="region of interest" description="Disordered" evidence="16">
    <location>
        <begin position="27"/>
        <end position="191"/>
    </location>
</feature>
<evidence type="ECO:0000256" key="13">
    <source>
        <dbReference type="ARBA" id="ARBA00059797"/>
    </source>
</evidence>
<keyword evidence="5" id="KW-0812">Transmembrane</keyword>
<dbReference type="EMBL" id="JAVRRD010000020">
    <property type="protein sequence ID" value="KAK5048959.1"/>
    <property type="molecule type" value="Genomic_DNA"/>
</dbReference>
<comment type="similarity">
    <text evidence="2 15">Belongs to the TIM50 family.</text>
</comment>
<evidence type="ECO:0000256" key="12">
    <source>
        <dbReference type="ARBA" id="ARBA00023136"/>
    </source>
</evidence>
<dbReference type="RefSeq" id="XP_064704164.1">
    <property type="nucleotide sequence ID" value="XM_064848950.1"/>
</dbReference>
<dbReference type="InterPro" id="IPR004274">
    <property type="entry name" value="FCP1_dom"/>
</dbReference>
<evidence type="ECO:0000259" key="17">
    <source>
        <dbReference type="PROSITE" id="PS50969"/>
    </source>
</evidence>
<dbReference type="SMART" id="SM00577">
    <property type="entry name" value="CPDc"/>
    <property type="match status" value="1"/>
</dbReference>
<evidence type="ECO:0000256" key="14">
    <source>
        <dbReference type="ARBA" id="ARBA00061871"/>
    </source>
</evidence>
<organism evidence="18 19">
    <name type="scientific">Exophiala bonariae</name>
    <dbReference type="NCBI Taxonomy" id="1690606"/>
    <lineage>
        <taxon>Eukaryota</taxon>
        <taxon>Fungi</taxon>
        <taxon>Dikarya</taxon>
        <taxon>Ascomycota</taxon>
        <taxon>Pezizomycotina</taxon>
        <taxon>Eurotiomycetes</taxon>
        <taxon>Chaetothyriomycetidae</taxon>
        <taxon>Chaetothyriales</taxon>
        <taxon>Herpotrichiellaceae</taxon>
        <taxon>Exophiala</taxon>
    </lineage>
</organism>
<keyword evidence="10 15" id="KW-0811">Translocation</keyword>
<evidence type="ECO:0000313" key="19">
    <source>
        <dbReference type="Proteomes" id="UP001358417"/>
    </source>
</evidence>
<dbReference type="Pfam" id="PF03031">
    <property type="entry name" value="NIF"/>
    <property type="match status" value="1"/>
</dbReference>
<dbReference type="Gene3D" id="3.40.50.1000">
    <property type="entry name" value="HAD superfamily/HAD-like"/>
    <property type="match status" value="1"/>
</dbReference>
<evidence type="ECO:0000256" key="4">
    <source>
        <dbReference type="ARBA" id="ARBA00022448"/>
    </source>
</evidence>
<dbReference type="FunFam" id="3.40.50.1000:FF:000019">
    <property type="entry name" value="Mitochondrial import inner membrane translocase subunit TIM50"/>
    <property type="match status" value="1"/>
</dbReference>
<evidence type="ECO:0000256" key="6">
    <source>
        <dbReference type="ARBA" id="ARBA00022792"/>
    </source>
</evidence>
<dbReference type="InterPro" id="IPR036412">
    <property type="entry name" value="HAD-like_sf"/>
</dbReference>
<keyword evidence="12" id="KW-0472">Membrane</keyword>
<accession>A0AAV9N5W4</accession>
<feature type="domain" description="FCP1 homology" evidence="17">
    <location>
        <begin position="276"/>
        <end position="419"/>
    </location>
</feature>
<keyword evidence="11 15" id="KW-0496">Mitochondrion</keyword>
<name>A0AAV9N5W4_9EURO</name>
<proteinExistence type="inferred from homology"/>
<comment type="caution">
    <text evidence="18">The sequence shown here is derived from an EMBL/GenBank/DDBJ whole genome shotgun (WGS) entry which is preliminary data.</text>
</comment>
<comment type="subunit">
    <text evidence="14">Component of the TIM23 complex, at least composed of TIM23/timX, TIM17/timQ, tim50 and TIM21/timU. Interacts with preproteins in transit.</text>
</comment>
<dbReference type="GO" id="GO:0005744">
    <property type="term" value="C:TIM23 mitochondrial import inner membrane translocase complex"/>
    <property type="evidence" value="ECO:0007669"/>
    <property type="project" value="UniProtKB-UniRule"/>
</dbReference>
<comment type="function">
    <text evidence="13">Essential component of the TIM23 complex, a complex that mediates the translocation of transit peptide-containing proteins across the mitochondrial inner membrane. Required to direct preproteins in transit and direct them to the channel protein TIM23, and possibly facilitates transfer of the translocating proteins from the TOM complex to the TIM23 complex.</text>
</comment>
<evidence type="ECO:0000256" key="15">
    <source>
        <dbReference type="RuleBase" id="RU365079"/>
    </source>
</evidence>
<dbReference type="AlphaFoldDB" id="A0AAV9N5W4"/>
<evidence type="ECO:0000256" key="10">
    <source>
        <dbReference type="ARBA" id="ARBA00023010"/>
    </source>
</evidence>
<evidence type="ECO:0000256" key="7">
    <source>
        <dbReference type="ARBA" id="ARBA00022927"/>
    </source>
</evidence>
<keyword evidence="4 15" id="KW-0813">Transport</keyword>
<dbReference type="PROSITE" id="PS50969">
    <property type="entry name" value="FCP1"/>
    <property type="match status" value="1"/>
</dbReference>
<feature type="region of interest" description="Disordered" evidence="16">
    <location>
        <begin position="549"/>
        <end position="568"/>
    </location>
</feature>
<evidence type="ECO:0000256" key="2">
    <source>
        <dbReference type="ARBA" id="ARBA00006344"/>
    </source>
</evidence>
<dbReference type="GeneID" id="89973558"/>
<keyword evidence="7 15" id="KW-0653">Protein transport</keyword>
<feature type="compositionally biased region" description="Polar residues" evidence="16">
    <location>
        <begin position="27"/>
        <end position="44"/>
    </location>
</feature>
<comment type="subcellular location">
    <subcellularLocation>
        <location evidence="1 15">Mitochondrion inner membrane</location>
        <topology evidence="1 15">Single-pass membrane protein</topology>
    </subcellularLocation>
</comment>
<dbReference type="Proteomes" id="UP001358417">
    <property type="component" value="Unassembled WGS sequence"/>
</dbReference>
<feature type="compositionally biased region" description="Basic and acidic residues" evidence="16">
    <location>
        <begin position="555"/>
        <end position="568"/>
    </location>
</feature>
<feature type="compositionally biased region" description="Low complexity" evidence="16">
    <location>
        <begin position="45"/>
        <end position="56"/>
    </location>
</feature>
<evidence type="ECO:0000256" key="11">
    <source>
        <dbReference type="ARBA" id="ARBA00023128"/>
    </source>
</evidence>
<evidence type="ECO:0000256" key="5">
    <source>
        <dbReference type="ARBA" id="ARBA00022692"/>
    </source>
</evidence>
<evidence type="ECO:0000256" key="8">
    <source>
        <dbReference type="ARBA" id="ARBA00022946"/>
    </source>
</evidence>
<keyword evidence="6" id="KW-0999">Mitochondrion inner membrane</keyword>
<gene>
    <name evidence="18" type="ORF">LTR84_005381</name>
</gene>
<dbReference type="InterPro" id="IPR023214">
    <property type="entry name" value="HAD_sf"/>
</dbReference>
<keyword evidence="19" id="KW-1185">Reference proteome</keyword>
<dbReference type="GO" id="GO:0015031">
    <property type="term" value="P:protein transport"/>
    <property type="evidence" value="ECO:0007669"/>
    <property type="project" value="UniProtKB-KW"/>
</dbReference>
<dbReference type="SUPFAM" id="SSF56784">
    <property type="entry name" value="HAD-like"/>
    <property type="match status" value="1"/>
</dbReference>
<dbReference type="CDD" id="cd07521">
    <property type="entry name" value="HAD_FCP1-like"/>
    <property type="match status" value="1"/>
</dbReference>
<keyword evidence="8 15" id="KW-0809">Transit peptide</keyword>
<evidence type="ECO:0000256" key="1">
    <source>
        <dbReference type="ARBA" id="ARBA00004434"/>
    </source>
</evidence>
<evidence type="ECO:0000256" key="3">
    <source>
        <dbReference type="ARBA" id="ARBA00020799"/>
    </source>
</evidence>
<evidence type="ECO:0000313" key="18">
    <source>
        <dbReference type="EMBL" id="KAK5048959.1"/>
    </source>
</evidence>
<evidence type="ECO:0000256" key="9">
    <source>
        <dbReference type="ARBA" id="ARBA00022989"/>
    </source>
</evidence>
<dbReference type="PANTHER" id="PTHR12210">
    <property type="entry name" value="DULLARD PROTEIN PHOSPHATASE"/>
    <property type="match status" value="1"/>
</dbReference>
<dbReference type="InterPro" id="IPR050365">
    <property type="entry name" value="TIM50"/>
</dbReference>
<evidence type="ECO:0000256" key="16">
    <source>
        <dbReference type="SAM" id="MobiDB-lite"/>
    </source>
</evidence>
<keyword evidence="9" id="KW-1133">Transmembrane helix</keyword>
<protein>
    <recommendedName>
        <fullName evidence="3 15">Mitochondrial import inner membrane translocase subunit TIM50</fullName>
    </recommendedName>
</protein>
<reference evidence="18 19" key="1">
    <citation type="submission" date="2023-08" db="EMBL/GenBank/DDBJ databases">
        <title>Black Yeasts Isolated from many extreme environments.</title>
        <authorList>
            <person name="Coleine C."/>
            <person name="Stajich J.E."/>
            <person name="Selbmann L."/>
        </authorList>
    </citation>
    <scope>NUCLEOTIDE SEQUENCE [LARGE SCALE GENOMIC DNA]</scope>
    <source>
        <strain evidence="18 19">CCFEE 5792</strain>
    </source>
</reference>
<sequence>MLRRAALPLLKPRQFQSAVVRQSLPQLQLRSYSRHPNPSQGYQVPSSSEKPSPKAKASLRDVPSPSTNFTPRKEDQPQPEETTFGQDPARDLDDVSESVNQAGQRSVREDDKQSVNPEVEEVAEEPQQPLPDLTRGIPSTLDAELNQALRAKQKASSSSSSLNITEEPSEEVPSPGGQRPGDDIPRTEYISSSDRKKNAVFRYMYIVLGLGAIGYSVYLGRNWDTPEEEKAHEDAPSGWGFGLFFNRVRARLGSTMSYYRDPVTRKLLPDEDPDPNLRYPFTLVVSLEDMLIHSEWTREKGWRVAKRPGVDYFLRYLGSYYEIVLFTSQPMAMTDQILRKLDPYSTIRWPLFREATLYKDGGYVKDLSYLNRDLKKVLIMDTDPHHVKHQPENAILLPKWTGDPNDQTLIQMIPFLEYVATMGFDDAREVLKSFEGKYIPAEFAKREKLLREKFEAAQAEKRKKPKKSIGGIGAMLGLSKPPADAAEDGSLEGKMVWDRIREQGQKNYMEFERKIKEEGEKWLAEREAEEKRMQEEAMKSAMGGWFGSFVGGGKKATEDPPAVEEKQS</sequence>